<comment type="caution">
    <text evidence="1">The sequence shown here is derived from an EMBL/GenBank/DDBJ whole genome shotgun (WGS) entry which is preliminary data.</text>
</comment>
<reference evidence="1 2" key="1">
    <citation type="submission" date="2018-12" db="EMBL/GenBank/DDBJ databases">
        <authorList>
            <person name="Feng G."/>
            <person name="Zhu H."/>
        </authorList>
    </citation>
    <scope>NUCLEOTIDE SEQUENCE [LARGE SCALE GENOMIC DNA]</scope>
    <source>
        <strain evidence="1 2">LMG 26000</strain>
    </source>
</reference>
<evidence type="ECO:0000313" key="2">
    <source>
        <dbReference type="Proteomes" id="UP000270291"/>
    </source>
</evidence>
<dbReference type="Proteomes" id="UP000270291">
    <property type="component" value="Unassembled WGS sequence"/>
</dbReference>
<dbReference type="EMBL" id="RWIU01000003">
    <property type="protein sequence ID" value="RSK43539.1"/>
    <property type="molecule type" value="Genomic_DNA"/>
</dbReference>
<keyword evidence="2" id="KW-1185">Reference proteome</keyword>
<organism evidence="1 2">
    <name type="scientific">Hymenobacter perfusus</name>
    <dbReference type="NCBI Taxonomy" id="1236770"/>
    <lineage>
        <taxon>Bacteria</taxon>
        <taxon>Pseudomonadati</taxon>
        <taxon>Bacteroidota</taxon>
        <taxon>Cytophagia</taxon>
        <taxon>Cytophagales</taxon>
        <taxon>Hymenobacteraceae</taxon>
        <taxon>Hymenobacter</taxon>
    </lineage>
</organism>
<proteinExistence type="predicted"/>
<dbReference type="AlphaFoldDB" id="A0A428KAK5"/>
<dbReference type="OrthoDB" id="879465at2"/>
<protein>
    <submittedName>
        <fullName evidence="1">Uncharacterized protein</fullName>
    </submittedName>
</protein>
<accession>A0A428KAK5</accession>
<evidence type="ECO:0000313" key="1">
    <source>
        <dbReference type="EMBL" id="RSK43539.1"/>
    </source>
</evidence>
<gene>
    <name evidence="1" type="ORF">EI293_11660</name>
</gene>
<name>A0A428KAK5_9BACT</name>
<sequence>MKKVVLPMLAVLNLAGCQKASVEPELALADTEAAFEADFSLQHQQQAFLPSLAQPELTVRLEELKYTFCPEGMMCFVGPSAWPELNVTDARGQEQRVVFPPFNAQRVPNPTWLDTMSVRANNRRYVFTYQRWEIVKPLGRGVYPGKSDFTLWFRINRTGN</sequence>
<dbReference type="RefSeq" id="WP_125437792.1">
    <property type="nucleotide sequence ID" value="NZ_RWIU01000003.1"/>
</dbReference>